<proteinExistence type="predicted"/>
<dbReference type="Proteomes" id="UP001431010">
    <property type="component" value="Chromosome"/>
</dbReference>
<evidence type="ECO:0000259" key="1">
    <source>
        <dbReference type="Pfam" id="PF12680"/>
    </source>
</evidence>
<dbReference type="InterPro" id="IPR032710">
    <property type="entry name" value="NTF2-like_dom_sf"/>
</dbReference>
<feature type="domain" description="SnoaL-like" evidence="1">
    <location>
        <begin position="10"/>
        <end position="109"/>
    </location>
</feature>
<name>A0ABY3R6H2_9BRAD</name>
<dbReference type="Pfam" id="PF12680">
    <property type="entry name" value="SnoaL_2"/>
    <property type="match status" value="1"/>
</dbReference>
<protein>
    <submittedName>
        <fullName evidence="2">Nuclear transport factor 2 family protein</fullName>
    </submittedName>
</protein>
<accession>A0ABY3R6H2</accession>
<sequence>MTDATAIAASYIALWNERDATERRALLARHWTADAIYVDPLMRGEGHQAIDALVAGVQQRFPDYTFRLIGSANGHGNYVRFSWELGPEGADGPIQGTDFAELADGRIRHVTGFLDRVPNGA</sequence>
<dbReference type="RefSeq" id="WP_231318720.1">
    <property type="nucleotide sequence ID" value="NZ_CP088156.1"/>
</dbReference>
<evidence type="ECO:0000313" key="2">
    <source>
        <dbReference type="EMBL" id="UFZ02934.1"/>
    </source>
</evidence>
<dbReference type="EMBL" id="CP088156">
    <property type="protein sequence ID" value="UFZ02934.1"/>
    <property type="molecule type" value="Genomic_DNA"/>
</dbReference>
<dbReference type="Gene3D" id="3.10.450.50">
    <property type="match status" value="1"/>
</dbReference>
<keyword evidence="3" id="KW-1185">Reference proteome</keyword>
<evidence type="ECO:0000313" key="3">
    <source>
        <dbReference type="Proteomes" id="UP001431010"/>
    </source>
</evidence>
<dbReference type="InterPro" id="IPR037401">
    <property type="entry name" value="SnoaL-like"/>
</dbReference>
<dbReference type="SUPFAM" id="SSF54427">
    <property type="entry name" value="NTF2-like"/>
    <property type="match status" value="1"/>
</dbReference>
<reference evidence="2" key="1">
    <citation type="journal article" date="2024" name="Antonie Van Leeuwenhoek">
        <title>Bradyrhizobium ontarionense sp. nov., a novel bacterial symbiont isolated from Aeschynomene indica (Indian jointvetch), harbours photosynthesis, nitrogen fixation and nitrous oxide (N2O) reductase genes.</title>
        <authorList>
            <person name="Bromfield E.S.P."/>
            <person name="Cloutier S."/>
        </authorList>
    </citation>
    <scope>NUCLEOTIDE SEQUENCE</scope>
    <source>
        <strain evidence="2">A19</strain>
    </source>
</reference>
<organism evidence="2 3">
    <name type="scientific">Bradyrhizobium ontarionense</name>
    <dbReference type="NCBI Taxonomy" id="2898149"/>
    <lineage>
        <taxon>Bacteria</taxon>
        <taxon>Pseudomonadati</taxon>
        <taxon>Pseudomonadota</taxon>
        <taxon>Alphaproteobacteria</taxon>
        <taxon>Hyphomicrobiales</taxon>
        <taxon>Nitrobacteraceae</taxon>
        <taxon>Bradyrhizobium</taxon>
    </lineage>
</organism>
<gene>
    <name evidence="2" type="ORF">LQG66_27285</name>
</gene>